<comment type="subcellular location">
    <subcellularLocation>
        <location evidence="1 6">Membrane</location>
        <topology evidence="1 6">Multi-pass membrane protein</topology>
    </subcellularLocation>
</comment>
<dbReference type="eggNOG" id="KOG3882">
    <property type="taxonomic scope" value="Eukaryota"/>
</dbReference>
<dbReference type="InterPro" id="IPR000301">
    <property type="entry name" value="Tetraspanin_animals"/>
</dbReference>
<proteinExistence type="inferred from homology"/>
<dbReference type="Gene3D" id="1.10.1450.10">
    <property type="entry name" value="Tetraspanin"/>
    <property type="match status" value="1"/>
</dbReference>
<evidence type="ECO:0000313" key="8">
    <source>
        <dbReference type="Proteomes" id="UP000009022"/>
    </source>
</evidence>
<dbReference type="AlphaFoldDB" id="B3SBM5"/>
<dbReference type="PANTHER" id="PTHR19282:SF431">
    <property type="entry name" value="TETRASPANIN 26A, ISOFORM B-RELATED"/>
    <property type="match status" value="1"/>
</dbReference>
<feature type="transmembrane region" description="Helical" evidence="6">
    <location>
        <begin position="12"/>
        <end position="37"/>
    </location>
</feature>
<evidence type="ECO:0000256" key="2">
    <source>
        <dbReference type="ARBA" id="ARBA00006840"/>
    </source>
</evidence>
<dbReference type="OMA" id="YRTHHAR"/>
<comment type="similarity">
    <text evidence="2 6">Belongs to the tetraspanin (TM4SF) family.</text>
</comment>
<keyword evidence="8" id="KW-1185">Reference proteome</keyword>
<dbReference type="PIRSF" id="PIRSF002419">
    <property type="entry name" value="Tetraspanin"/>
    <property type="match status" value="1"/>
</dbReference>
<dbReference type="GO" id="GO:0005886">
    <property type="term" value="C:plasma membrane"/>
    <property type="evidence" value="ECO:0000318"/>
    <property type="project" value="GO_Central"/>
</dbReference>
<dbReference type="RefSeq" id="XP_002117653.1">
    <property type="nucleotide sequence ID" value="XM_002117617.1"/>
</dbReference>
<dbReference type="EMBL" id="DS985265">
    <property type="protein sequence ID" value="EDV19911.1"/>
    <property type="molecule type" value="Genomic_DNA"/>
</dbReference>
<feature type="transmembrane region" description="Helical" evidence="6">
    <location>
        <begin position="49"/>
        <end position="77"/>
    </location>
</feature>
<dbReference type="GeneID" id="6758843"/>
<dbReference type="PRINTS" id="PR00259">
    <property type="entry name" value="TMFOUR"/>
</dbReference>
<dbReference type="InParanoid" id="B3SBM5"/>
<dbReference type="InterPro" id="IPR018499">
    <property type="entry name" value="Tetraspanin/Peripherin"/>
</dbReference>
<evidence type="ECO:0000256" key="3">
    <source>
        <dbReference type="ARBA" id="ARBA00022692"/>
    </source>
</evidence>
<dbReference type="Proteomes" id="UP000009022">
    <property type="component" value="Unassembled WGS sequence"/>
</dbReference>
<dbReference type="Pfam" id="PF00335">
    <property type="entry name" value="Tetraspanin"/>
    <property type="match status" value="1"/>
</dbReference>
<dbReference type="OrthoDB" id="5870230at2759"/>
<protein>
    <recommendedName>
        <fullName evidence="6">Tetraspanin</fullName>
    </recommendedName>
</protein>
<evidence type="ECO:0000256" key="5">
    <source>
        <dbReference type="ARBA" id="ARBA00023136"/>
    </source>
</evidence>
<dbReference type="STRING" id="10228.B3SBM5"/>
<name>B3SBM5_TRIAD</name>
<dbReference type="SUPFAM" id="SSF48652">
    <property type="entry name" value="Tetraspanin"/>
    <property type="match status" value="1"/>
</dbReference>
<dbReference type="PhylomeDB" id="B3SBM5"/>
<dbReference type="HOGENOM" id="CLU_055524_4_2_1"/>
<keyword evidence="3 6" id="KW-0812">Transmembrane</keyword>
<gene>
    <name evidence="7" type="ORF">TRIADDRAFT_32798</name>
</gene>
<dbReference type="KEGG" id="tad:TRIADDRAFT_32798"/>
<dbReference type="InterPro" id="IPR008952">
    <property type="entry name" value="Tetraspanin_EC2_sf"/>
</dbReference>
<sequence length="266" mass="28696">MHLRSGYQCIRIIFWCLNLIFTAIGIAIMAVGIYALLQYNQLPAFSDSTLKGGIAIAVAAGCLIIVIAGLGCCGAWAGNTCVLLLYTIILAIITAIEITAGIIGYVYRDTVRNYATRFISQVMSDYGNGHNATITTVNEVQQKFHCCGATTIASWYNSSFANGKPIVPDSCCVSMAKNCGKQGNITNIYNTGCLTKFIDYSKRNLLAIGGISLAVALLQILGIIFSCCLCREFHRQSAYTKVKLSVKGGQDVEAKIKIKNRGCLPC</sequence>
<keyword evidence="4 6" id="KW-1133">Transmembrane helix</keyword>
<evidence type="ECO:0000313" key="7">
    <source>
        <dbReference type="EMBL" id="EDV19911.1"/>
    </source>
</evidence>
<reference evidence="7 8" key="1">
    <citation type="journal article" date="2008" name="Nature">
        <title>The Trichoplax genome and the nature of placozoans.</title>
        <authorList>
            <person name="Srivastava M."/>
            <person name="Begovic E."/>
            <person name="Chapman J."/>
            <person name="Putnam N.H."/>
            <person name="Hellsten U."/>
            <person name="Kawashima T."/>
            <person name="Kuo A."/>
            <person name="Mitros T."/>
            <person name="Salamov A."/>
            <person name="Carpenter M.L."/>
            <person name="Signorovitch A.Y."/>
            <person name="Moreno M.A."/>
            <person name="Kamm K."/>
            <person name="Grimwood J."/>
            <person name="Schmutz J."/>
            <person name="Shapiro H."/>
            <person name="Grigoriev I.V."/>
            <person name="Buss L.W."/>
            <person name="Schierwater B."/>
            <person name="Dellaporta S.L."/>
            <person name="Rokhsar D.S."/>
        </authorList>
    </citation>
    <scope>NUCLEOTIDE SEQUENCE [LARGE SCALE GENOMIC DNA]</scope>
    <source>
        <strain evidence="7 8">Grell-BS-1999</strain>
    </source>
</reference>
<feature type="transmembrane region" description="Helical" evidence="6">
    <location>
        <begin position="205"/>
        <end position="225"/>
    </location>
</feature>
<evidence type="ECO:0000256" key="1">
    <source>
        <dbReference type="ARBA" id="ARBA00004141"/>
    </source>
</evidence>
<feature type="transmembrane region" description="Helical" evidence="6">
    <location>
        <begin position="83"/>
        <end position="107"/>
    </location>
</feature>
<evidence type="ECO:0000256" key="4">
    <source>
        <dbReference type="ARBA" id="ARBA00022989"/>
    </source>
</evidence>
<organism evidence="7 8">
    <name type="scientific">Trichoplax adhaerens</name>
    <name type="common">Trichoplax reptans</name>
    <dbReference type="NCBI Taxonomy" id="10228"/>
    <lineage>
        <taxon>Eukaryota</taxon>
        <taxon>Metazoa</taxon>
        <taxon>Placozoa</taxon>
        <taxon>Uniplacotomia</taxon>
        <taxon>Trichoplacea</taxon>
        <taxon>Trichoplacidae</taxon>
        <taxon>Trichoplax</taxon>
    </lineage>
</organism>
<dbReference type="PANTHER" id="PTHR19282">
    <property type="entry name" value="TETRASPANIN"/>
    <property type="match status" value="1"/>
</dbReference>
<evidence type="ECO:0000256" key="6">
    <source>
        <dbReference type="RuleBase" id="RU361218"/>
    </source>
</evidence>
<keyword evidence="5 6" id="KW-0472">Membrane</keyword>
<dbReference type="CTD" id="6758843"/>
<accession>B3SBM5</accession>